<feature type="transmembrane region" description="Helical" evidence="8">
    <location>
        <begin position="74"/>
        <end position="95"/>
    </location>
</feature>
<sequence>MAYCRQWAGSRPVSPSSGSFQINMNSRPGTPSAQPRYSPMIALIMAATSFMQNLDGAIINTSLPQMARSFGVSSIDLSMGITAYMLASAALSPLSGWLSQRIGERRVLLVSVIAFTLASVWCGLAPGLGMFVLARIAQGLAGAMMMPVGMSVVLRHTPKAALMRAQAVTVWPGLLAPIIGPVLGGFITQTLDWRWNFWLNLPIGLAGALAILRFVPQEEKSAPAPMDFTGFSLCAVALTTLLAGFQRAAEQGTGREIAFGLIICGLVTGWAAVRHLRRHPTPILSLAPLRRPSLRYVVLYPGILFRTLFSAMPFLLPLLFQLGFGLRPAAAGGWVLVYFCSNLGLKPFTSAILRRFGFRNVLLINGVLVTFSLLACGFAAPDTNVALLVMILVFAGATRSMQLTSLSTVAFADITASERRAASGILSILQQAASAAGVACAAFSLSLFQVLDHSPGVGLAELHATFFIAAVIAAVAAVGYVRMPRTLGQEISGHKA</sequence>
<keyword evidence="2" id="KW-0813">Transport</keyword>
<proteinExistence type="predicted"/>
<comment type="subcellular location">
    <subcellularLocation>
        <location evidence="1">Cell membrane</location>
        <topology evidence="1">Multi-pass membrane protein</topology>
    </subcellularLocation>
</comment>
<evidence type="ECO:0000256" key="6">
    <source>
        <dbReference type="ARBA" id="ARBA00023136"/>
    </source>
</evidence>
<dbReference type="OrthoDB" id="9771737at2"/>
<feature type="transmembrane region" description="Helical" evidence="8">
    <location>
        <begin position="386"/>
        <end position="412"/>
    </location>
</feature>
<keyword evidence="6 8" id="KW-0472">Membrane</keyword>
<evidence type="ECO:0000256" key="1">
    <source>
        <dbReference type="ARBA" id="ARBA00004651"/>
    </source>
</evidence>
<dbReference type="PANTHER" id="PTHR42718:SF46">
    <property type="entry name" value="BLR6921 PROTEIN"/>
    <property type="match status" value="1"/>
</dbReference>
<evidence type="ECO:0000256" key="2">
    <source>
        <dbReference type="ARBA" id="ARBA00022448"/>
    </source>
</evidence>
<reference evidence="10 11" key="1">
    <citation type="submission" date="2018-08" db="EMBL/GenBank/DDBJ databases">
        <title>Komagataeibacter sp. AV 382.</title>
        <authorList>
            <person name="Skraban J."/>
            <person name="Trcek J."/>
        </authorList>
    </citation>
    <scope>NUCLEOTIDE SEQUENCE [LARGE SCALE GENOMIC DNA]</scope>
    <source>
        <strain evidence="10 11">AV 382</strain>
    </source>
</reference>
<feature type="transmembrane region" description="Helical" evidence="8">
    <location>
        <begin position="297"/>
        <end position="320"/>
    </location>
</feature>
<evidence type="ECO:0000256" key="8">
    <source>
        <dbReference type="SAM" id="Phobius"/>
    </source>
</evidence>
<feature type="transmembrane region" description="Helical" evidence="8">
    <location>
        <begin position="424"/>
        <end position="450"/>
    </location>
</feature>
<feature type="transmembrane region" description="Helical" evidence="8">
    <location>
        <begin position="326"/>
        <end position="345"/>
    </location>
</feature>
<evidence type="ECO:0000256" key="5">
    <source>
        <dbReference type="ARBA" id="ARBA00022989"/>
    </source>
</evidence>
<dbReference type="EMBL" id="QUWV01000089">
    <property type="protein sequence ID" value="RFD19538.1"/>
    <property type="molecule type" value="Genomic_DNA"/>
</dbReference>
<dbReference type="Gene3D" id="1.20.1250.20">
    <property type="entry name" value="MFS general substrate transporter like domains"/>
    <property type="match status" value="1"/>
</dbReference>
<keyword evidence="11" id="KW-1185">Reference proteome</keyword>
<feature type="compositionally biased region" description="Polar residues" evidence="7">
    <location>
        <begin position="13"/>
        <end position="33"/>
    </location>
</feature>
<feature type="transmembrane region" description="Helical" evidence="8">
    <location>
        <begin position="462"/>
        <end position="481"/>
    </location>
</feature>
<dbReference type="Gene3D" id="1.20.1720.10">
    <property type="entry name" value="Multidrug resistance protein D"/>
    <property type="match status" value="1"/>
</dbReference>
<dbReference type="GO" id="GO:0022857">
    <property type="term" value="F:transmembrane transporter activity"/>
    <property type="evidence" value="ECO:0007669"/>
    <property type="project" value="InterPro"/>
</dbReference>
<protein>
    <submittedName>
        <fullName evidence="10">MFS transporter</fullName>
    </submittedName>
</protein>
<dbReference type="PANTHER" id="PTHR42718">
    <property type="entry name" value="MAJOR FACILITATOR SUPERFAMILY MULTIDRUG TRANSPORTER MFSC"/>
    <property type="match status" value="1"/>
</dbReference>
<dbReference type="AlphaFoldDB" id="A0A371YZ80"/>
<feature type="transmembrane region" description="Helical" evidence="8">
    <location>
        <begin position="37"/>
        <end position="54"/>
    </location>
</feature>
<gene>
    <name evidence="10" type="ORF">DY926_10735</name>
</gene>
<name>A0A371YZ80_9PROT</name>
<evidence type="ECO:0000313" key="10">
    <source>
        <dbReference type="EMBL" id="RFD19538.1"/>
    </source>
</evidence>
<keyword evidence="3" id="KW-1003">Cell membrane</keyword>
<dbReference type="Pfam" id="PF07690">
    <property type="entry name" value="MFS_1"/>
    <property type="match status" value="1"/>
</dbReference>
<organism evidence="10 11">
    <name type="scientific">Komagataeibacter melaceti</name>
    <dbReference type="NCBI Taxonomy" id="2766577"/>
    <lineage>
        <taxon>Bacteria</taxon>
        <taxon>Pseudomonadati</taxon>
        <taxon>Pseudomonadota</taxon>
        <taxon>Alphaproteobacteria</taxon>
        <taxon>Acetobacterales</taxon>
        <taxon>Acetobacteraceae</taxon>
        <taxon>Komagataeibacter</taxon>
    </lineage>
</organism>
<feature type="transmembrane region" description="Helical" evidence="8">
    <location>
        <begin position="357"/>
        <end position="380"/>
    </location>
</feature>
<evidence type="ECO:0000259" key="9">
    <source>
        <dbReference type="PROSITE" id="PS50850"/>
    </source>
</evidence>
<feature type="transmembrane region" description="Helical" evidence="8">
    <location>
        <begin position="257"/>
        <end position="276"/>
    </location>
</feature>
<evidence type="ECO:0000256" key="7">
    <source>
        <dbReference type="SAM" id="MobiDB-lite"/>
    </source>
</evidence>
<keyword evidence="4 8" id="KW-0812">Transmembrane</keyword>
<evidence type="ECO:0000256" key="4">
    <source>
        <dbReference type="ARBA" id="ARBA00022692"/>
    </source>
</evidence>
<evidence type="ECO:0000256" key="3">
    <source>
        <dbReference type="ARBA" id="ARBA00022475"/>
    </source>
</evidence>
<feature type="transmembrane region" description="Helical" evidence="8">
    <location>
        <begin position="132"/>
        <end position="154"/>
    </location>
</feature>
<feature type="region of interest" description="Disordered" evidence="7">
    <location>
        <begin position="8"/>
        <end position="33"/>
    </location>
</feature>
<dbReference type="PROSITE" id="PS50850">
    <property type="entry name" value="MFS"/>
    <property type="match status" value="1"/>
</dbReference>
<dbReference type="SUPFAM" id="SSF103473">
    <property type="entry name" value="MFS general substrate transporter"/>
    <property type="match status" value="1"/>
</dbReference>
<dbReference type="InterPro" id="IPR036259">
    <property type="entry name" value="MFS_trans_sf"/>
</dbReference>
<dbReference type="GO" id="GO:0005886">
    <property type="term" value="C:plasma membrane"/>
    <property type="evidence" value="ECO:0007669"/>
    <property type="project" value="UniProtKB-SubCell"/>
</dbReference>
<keyword evidence="5 8" id="KW-1133">Transmembrane helix</keyword>
<dbReference type="InterPro" id="IPR011701">
    <property type="entry name" value="MFS"/>
</dbReference>
<feature type="transmembrane region" description="Helical" evidence="8">
    <location>
        <begin position="107"/>
        <end position="126"/>
    </location>
</feature>
<feature type="domain" description="Major facilitator superfamily (MFS) profile" evidence="9">
    <location>
        <begin position="41"/>
        <end position="488"/>
    </location>
</feature>
<feature type="transmembrane region" description="Helical" evidence="8">
    <location>
        <begin position="197"/>
        <end position="216"/>
    </location>
</feature>
<feature type="transmembrane region" description="Helical" evidence="8">
    <location>
        <begin position="228"/>
        <end position="245"/>
    </location>
</feature>
<evidence type="ECO:0000313" key="11">
    <source>
        <dbReference type="Proteomes" id="UP000262371"/>
    </source>
</evidence>
<accession>A0A371YZ80</accession>
<dbReference type="Proteomes" id="UP000262371">
    <property type="component" value="Unassembled WGS sequence"/>
</dbReference>
<dbReference type="InterPro" id="IPR020846">
    <property type="entry name" value="MFS_dom"/>
</dbReference>
<comment type="caution">
    <text evidence="10">The sequence shown here is derived from an EMBL/GenBank/DDBJ whole genome shotgun (WGS) entry which is preliminary data.</text>
</comment>
<feature type="transmembrane region" description="Helical" evidence="8">
    <location>
        <begin position="166"/>
        <end position="191"/>
    </location>
</feature>